<sequence>MSIPKRHHYLPQFYLKAWSRADDTVVSFRRPHRLVLAEAKTPYATGFEDRLYSIPTEPDPESQEQVELRWMSPIDNEAAKVRDQLIETPGKRLTRAQIDAWILFLISMIFRTPARLRWMNDRIRNYDYHFSEEEQAEYQQLRPKDAPATPESYFSDSSDEELRLRTH</sequence>
<gene>
    <name evidence="2" type="ORF">RM53_13775</name>
</gene>
<accession>A0A0B4CNR5</accession>
<evidence type="ECO:0000313" key="3">
    <source>
        <dbReference type="Proteomes" id="UP000031166"/>
    </source>
</evidence>
<evidence type="ECO:0000313" key="2">
    <source>
        <dbReference type="EMBL" id="KIC56061.1"/>
    </source>
</evidence>
<dbReference type="Pfam" id="PF14022">
    <property type="entry name" value="DUF4238"/>
    <property type="match status" value="1"/>
</dbReference>
<proteinExistence type="predicted"/>
<dbReference type="InterPro" id="IPR025332">
    <property type="entry name" value="DUF4238"/>
</dbReference>
<reference evidence="2 3" key="1">
    <citation type="submission" date="2014-12" db="EMBL/GenBank/DDBJ databases">
        <title>Genome sequencing of Brevundimonas nasdae TPW30.</title>
        <authorList>
            <person name="Tan P.W."/>
            <person name="Chan K.-G."/>
        </authorList>
    </citation>
    <scope>NUCLEOTIDE SEQUENCE [LARGE SCALE GENOMIC DNA]</scope>
    <source>
        <strain evidence="2 3">TPW30</strain>
    </source>
</reference>
<protein>
    <recommendedName>
        <fullName evidence="4">DUF4238 domain-containing protein</fullName>
    </recommendedName>
</protein>
<dbReference type="EMBL" id="JWSY01000025">
    <property type="protein sequence ID" value="KIC56061.1"/>
    <property type="molecule type" value="Genomic_DNA"/>
</dbReference>
<dbReference type="AlphaFoldDB" id="A0A0B4CNR5"/>
<comment type="caution">
    <text evidence="2">The sequence shown here is derived from an EMBL/GenBank/DDBJ whole genome shotgun (WGS) entry which is preliminary data.</text>
</comment>
<evidence type="ECO:0008006" key="4">
    <source>
        <dbReference type="Google" id="ProtNLM"/>
    </source>
</evidence>
<feature type="region of interest" description="Disordered" evidence="1">
    <location>
        <begin position="137"/>
        <end position="167"/>
    </location>
</feature>
<evidence type="ECO:0000256" key="1">
    <source>
        <dbReference type="SAM" id="MobiDB-lite"/>
    </source>
</evidence>
<name>A0A0B4CNR5_9CAUL</name>
<organism evidence="2 3">
    <name type="scientific">Brevundimonas nasdae</name>
    <dbReference type="NCBI Taxonomy" id="172043"/>
    <lineage>
        <taxon>Bacteria</taxon>
        <taxon>Pseudomonadati</taxon>
        <taxon>Pseudomonadota</taxon>
        <taxon>Alphaproteobacteria</taxon>
        <taxon>Caulobacterales</taxon>
        <taxon>Caulobacteraceae</taxon>
        <taxon>Brevundimonas</taxon>
    </lineage>
</organism>
<dbReference type="RefSeq" id="WP_039247608.1">
    <property type="nucleotide sequence ID" value="NZ_JWSY01000025.1"/>
</dbReference>
<dbReference type="Proteomes" id="UP000031166">
    <property type="component" value="Unassembled WGS sequence"/>
</dbReference>